<keyword evidence="2" id="KW-0413">Isomerase</keyword>
<feature type="non-terminal residue" evidence="2">
    <location>
        <position position="1"/>
    </location>
</feature>
<feature type="compositionally biased region" description="Low complexity" evidence="1">
    <location>
        <begin position="14"/>
        <end position="24"/>
    </location>
</feature>
<accession>A0A6J4NRI3</accession>
<protein>
    <submittedName>
        <fullName evidence="2">Ribosomal large subunit pseudouridine synthase C</fullName>
        <ecNumber evidence="2">5.4.99.24</ecNumber>
    </submittedName>
</protein>
<organism evidence="2">
    <name type="scientific">uncultured Rubellimicrobium sp</name>
    <dbReference type="NCBI Taxonomy" id="543078"/>
    <lineage>
        <taxon>Bacteria</taxon>
        <taxon>Pseudomonadati</taxon>
        <taxon>Pseudomonadota</taxon>
        <taxon>Alphaproteobacteria</taxon>
        <taxon>Rhodobacterales</taxon>
        <taxon>Roseobacteraceae</taxon>
        <taxon>Rubellimicrobium</taxon>
        <taxon>environmental samples</taxon>
    </lineage>
</organism>
<feature type="compositionally biased region" description="Basic residues" evidence="1">
    <location>
        <begin position="42"/>
        <end position="52"/>
    </location>
</feature>
<sequence>ERGAGHSGRRRRGGPAARPMAAQALPEPHAGGHREDVPQGRASRRGRARHLGHAGAGRAGGPRAAAPRPGPARAAGVADRPQRRSDDPGRGDVEGRAHHRAEQAAGARLAGRVGAGGPPCGRPRRRADLRLQGGPQARAPAGPGHVGGAAAGAHRPGGAGPVRGAAAPERAQDLLGGGGGCAISAGRDDPLRPREGGRARPGEDARRPPARGGRDPRGQARRNRVHDHRECGRAAVLGRDAAGDGPDAPASRPYGRDRTSDPRRRQVWRLGAGKPWRWLGRRDGWGSVAEAAPACPHPHRGASGDQGHADPDRAAAAAHAADLGFPGLESEGRPPRPVRGPGM</sequence>
<proteinExistence type="predicted"/>
<feature type="compositionally biased region" description="Basic and acidic residues" evidence="1">
    <location>
        <begin position="254"/>
        <end position="264"/>
    </location>
</feature>
<dbReference type="AlphaFoldDB" id="A0A6J4NRI3"/>
<feature type="compositionally biased region" description="Low complexity" evidence="1">
    <location>
        <begin position="238"/>
        <end position="253"/>
    </location>
</feature>
<feature type="compositionally biased region" description="Low complexity" evidence="1">
    <location>
        <begin position="132"/>
        <end position="143"/>
    </location>
</feature>
<dbReference type="GO" id="GO:0160141">
    <property type="term" value="F:23S rRNA pseudouridine(955/2504/2580) synthase activity"/>
    <property type="evidence" value="ECO:0007669"/>
    <property type="project" value="UniProtKB-EC"/>
</dbReference>
<feature type="compositionally biased region" description="Gly residues" evidence="1">
    <location>
        <begin position="144"/>
        <end position="161"/>
    </location>
</feature>
<dbReference type="EC" id="5.4.99.24" evidence="2"/>
<evidence type="ECO:0000256" key="1">
    <source>
        <dbReference type="SAM" id="MobiDB-lite"/>
    </source>
</evidence>
<feature type="compositionally biased region" description="Low complexity" evidence="1">
    <location>
        <begin position="61"/>
        <end position="76"/>
    </location>
</feature>
<feature type="non-terminal residue" evidence="2">
    <location>
        <position position="343"/>
    </location>
</feature>
<feature type="compositionally biased region" description="Basic and acidic residues" evidence="1">
    <location>
        <begin position="186"/>
        <end position="218"/>
    </location>
</feature>
<dbReference type="EMBL" id="CADCUU010000098">
    <property type="protein sequence ID" value="CAA9395342.1"/>
    <property type="molecule type" value="Genomic_DNA"/>
</dbReference>
<evidence type="ECO:0000313" key="2">
    <source>
        <dbReference type="EMBL" id="CAA9395342.1"/>
    </source>
</evidence>
<feature type="region of interest" description="Disordered" evidence="1">
    <location>
        <begin position="1"/>
        <end position="343"/>
    </location>
</feature>
<gene>
    <name evidence="2" type="ORF">AVDCRST_MAG15-692</name>
</gene>
<reference evidence="2" key="1">
    <citation type="submission" date="2020-02" db="EMBL/GenBank/DDBJ databases">
        <authorList>
            <person name="Meier V. D."/>
        </authorList>
    </citation>
    <scope>NUCLEOTIDE SEQUENCE</scope>
    <source>
        <strain evidence="2">AVDCRST_MAG15</strain>
    </source>
</reference>
<name>A0A6J4NRI3_9RHOB</name>
<feature type="compositionally biased region" description="Basic and acidic residues" evidence="1">
    <location>
        <begin position="80"/>
        <end position="102"/>
    </location>
</feature>